<dbReference type="STRING" id="1081102.A0A162JG72"/>
<feature type="compositionally biased region" description="Acidic residues" evidence="1">
    <location>
        <begin position="107"/>
        <end position="122"/>
    </location>
</feature>
<reference evidence="2 3" key="1">
    <citation type="journal article" date="2016" name="Genome Biol. Evol.">
        <title>Divergent and convergent evolution of fungal pathogenicity.</title>
        <authorList>
            <person name="Shang Y."/>
            <person name="Xiao G."/>
            <person name="Zheng P."/>
            <person name="Cen K."/>
            <person name="Zhan S."/>
            <person name="Wang C."/>
        </authorList>
    </citation>
    <scope>NUCLEOTIDE SEQUENCE [LARGE SCALE GENOMIC DNA]</scope>
    <source>
        <strain evidence="2 3">RCEF 264</strain>
    </source>
</reference>
<accession>A0A162JG72</accession>
<evidence type="ECO:0000313" key="3">
    <source>
        <dbReference type="Proteomes" id="UP000076874"/>
    </source>
</evidence>
<dbReference type="Proteomes" id="UP000076874">
    <property type="component" value="Unassembled WGS sequence"/>
</dbReference>
<dbReference type="InterPro" id="IPR014839">
    <property type="entry name" value="Crt10"/>
</dbReference>
<comment type="caution">
    <text evidence="2">The sequence shown here is derived from an EMBL/GenBank/DDBJ whole genome shotgun (WGS) entry which is preliminary data.</text>
</comment>
<gene>
    <name evidence="2" type="ORF">SPI_00677</name>
</gene>
<evidence type="ECO:0000256" key="1">
    <source>
        <dbReference type="SAM" id="MobiDB-lite"/>
    </source>
</evidence>
<feature type="region of interest" description="Disordered" evidence="1">
    <location>
        <begin position="100"/>
        <end position="135"/>
    </location>
</feature>
<feature type="compositionally biased region" description="Acidic residues" evidence="1">
    <location>
        <begin position="563"/>
        <end position="573"/>
    </location>
</feature>
<feature type="region of interest" description="Disordered" evidence="1">
    <location>
        <begin position="527"/>
        <end position="606"/>
    </location>
</feature>
<dbReference type="EMBL" id="AZHD01000001">
    <property type="protein sequence ID" value="OAA68482.1"/>
    <property type="molecule type" value="Genomic_DNA"/>
</dbReference>
<dbReference type="AlphaFoldDB" id="A0A162JG72"/>
<dbReference type="Pfam" id="PF08728">
    <property type="entry name" value="CRT10"/>
    <property type="match status" value="1"/>
</dbReference>
<evidence type="ECO:0000313" key="2">
    <source>
        <dbReference type="EMBL" id="OAA68482.1"/>
    </source>
</evidence>
<sequence>MANQTTATSLPAVDSPAAHSTSDASTSTTPSSPASRPLPDAAASLRHRRFSAAMSRPAGQSSVNALQDVECVWVAPVCGVQTPENRFGPDARDRIYTVLHPTHSSGDEENDETETDDDDTDEQGNPGVSGDFVLSSHPLLAGNNHHLDIDLASNLDDGFADVTSARSWETDYVVSGVAPPTPSGTDGTAGHFPAAQPSSPTQQLPNPPIPRVARARVNLTALSQRYNLYFTVYQDKIFVYRPQPAPEILRGPLLILRPPASRAARLLGGYINFTFHHQANHILVGDLGDDEILLLAYDDGDVIAYYTQHIVSHIERRTRLQQRGTFGLPLVKPRPFFSETVGKTAWGLAIHAQSRLIAVSTNLAEVNVFAFALRPAKPADLHPYKTPTLTVPTDDASPTTWAGVSALELESQLRLRNRNWRILLPLGPNGHNIPSIDFIDDVDGNAEKVAAIDINGLLWILDIWKVGSLPLSLDPTPREHPIIRGWGVLVLPNKEFLKTRKMPGAPMEPGRNGQRYFDISRTINFSGGDETSEASSQLTGHSEDGSDNDSSIESTHEYAMLGDDSDVPSDEDGSSSMASGYDDWNDGSGSSVSTNGDANTNLPGRAKTVKLGSQPFRRDWDALVQPNPPIWKPAAIDFKQDANAAFRMGMIICPSLGLTWSNLSVTGLIGTLKNSRYRLEHSRELSLSRSVLPSYHEYYDMADRFSILRTFDTSIELLDTDVCVPSALFRNVPKPPTALPFTLWDMQRDFHRCSLLQHVPEISLVVVGNMFGRVALLRPVKMNLRSTQPSLVVPQRSFRVEHVLPRLPEEERGLRPPCCLLGIAVSRIPEPCAGQYQLFNTKKRTEAKIPRRWRLILHYMDHTVLQYYIEEKKRECGDFDLHFG</sequence>
<organism evidence="2 3">
    <name type="scientific">Niveomyces insectorum RCEF 264</name>
    <dbReference type="NCBI Taxonomy" id="1081102"/>
    <lineage>
        <taxon>Eukaryota</taxon>
        <taxon>Fungi</taxon>
        <taxon>Dikarya</taxon>
        <taxon>Ascomycota</taxon>
        <taxon>Pezizomycotina</taxon>
        <taxon>Sordariomycetes</taxon>
        <taxon>Hypocreomycetidae</taxon>
        <taxon>Hypocreales</taxon>
        <taxon>Cordycipitaceae</taxon>
        <taxon>Niveomyces</taxon>
    </lineage>
</organism>
<feature type="compositionally biased region" description="Polar residues" evidence="1">
    <location>
        <begin position="587"/>
        <end position="602"/>
    </location>
</feature>
<dbReference type="OrthoDB" id="5591786at2759"/>
<protein>
    <submittedName>
        <fullName evidence="2">Ribonucleotide reductase, transcriptional regulator CRT10</fullName>
    </submittedName>
</protein>
<feature type="region of interest" description="Disordered" evidence="1">
    <location>
        <begin position="1"/>
        <end position="45"/>
    </location>
</feature>
<proteinExistence type="predicted"/>
<feature type="region of interest" description="Disordered" evidence="1">
    <location>
        <begin position="180"/>
        <end position="208"/>
    </location>
</feature>
<name>A0A162JG72_9HYPO</name>
<keyword evidence="3" id="KW-1185">Reference proteome</keyword>
<feature type="compositionally biased region" description="Low complexity" evidence="1">
    <location>
        <begin position="15"/>
        <end position="37"/>
    </location>
</feature>